<protein>
    <submittedName>
        <fullName evidence="1">Uncharacterized protein</fullName>
    </submittedName>
</protein>
<proteinExistence type="predicted"/>
<dbReference type="AlphaFoldDB" id="A0A6N2K674"/>
<accession>A0A6N2K674</accession>
<dbReference type="EMBL" id="CAADRP010000136">
    <property type="protein sequence ID" value="VFU23771.1"/>
    <property type="molecule type" value="Genomic_DNA"/>
</dbReference>
<evidence type="ECO:0000313" key="1">
    <source>
        <dbReference type="EMBL" id="VFU23771.1"/>
    </source>
</evidence>
<organism evidence="1">
    <name type="scientific">Salix viminalis</name>
    <name type="common">Common osier</name>
    <name type="synonym">Basket willow</name>
    <dbReference type="NCBI Taxonomy" id="40686"/>
    <lineage>
        <taxon>Eukaryota</taxon>
        <taxon>Viridiplantae</taxon>
        <taxon>Streptophyta</taxon>
        <taxon>Embryophyta</taxon>
        <taxon>Tracheophyta</taxon>
        <taxon>Spermatophyta</taxon>
        <taxon>Magnoliopsida</taxon>
        <taxon>eudicotyledons</taxon>
        <taxon>Gunneridae</taxon>
        <taxon>Pentapetalae</taxon>
        <taxon>rosids</taxon>
        <taxon>fabids</taxon>
        <taxon>Malpighiales</taxon>
        <taxon>Salicaceae</taxon>
        <taxon>Saliceae</taxon>
        <taxon>Salix</taxon>
    </lineage>
</organism>
<sequence length="72" mass="8090">MGFLLKFQIRFAQYQLHICSSVLVWGYRAEKMASGLCEINYCEVIYETCLDSDAGFYVNVSSGVGLKYSSSV</sequence>
<reference evidence="1" key="1">
    <citation type="submission" date="2019-03" db="EMBL/GenBank/DDBJ databases">
        <authorList>
            <person name="Mank J."/>
            <person name="Almeida P."/>
        </authorList>
    </citation>
    <scope>NUCLEOTIDE SEQUENCE</scope>
    <source>
        <strain evidence="1">78183</strain>
    </source>
</reference>
<name>A0A6N2K674_SALVM</name>
<gene>
    <name evidence="1" type="ORF">SVIM_LOCUS39182</name>
</gene>